<organism evidence="1 2">
    <name type="scientific">Methylorubrum rhodinum</name>
    <dbReference type="NCBI Taxonomy" id="29428"/>
    <lineage>
        <taxon>Bacteria</taxon>
        <taxon>Pseudomonadati</taxon>
        <taxon>Pseudomonadota</taxon>
        <taxon>Alphaproteobacteria</taxon>
        <taxon>Hyphomicrobiales</taxon>
        <taxon>Methylobacteriaceae</taxon>
        <taxon>Methylorubrum</taxon>
    </lineage>
</organism>
<proteinExistence type="predicted"/>
<dbReference type="AlphaFoldDB" id="A0A840ZIK7"/>
<evidence type="ECO:0000313" key="2">
    <source>
        <dbReference type="Proteomes" id="UP000583454"/>
    </source>
</evidence>
<keyword evidence="2" id="KW-1185">Reference proteome</keyword>
<sequence>MTNVIRTPRMLDAAQEAELQARIAVEPDARELTDDELARMRPAREALPPALYAALTRRDRPASPNDAEG</sequence>
<dbReference type="Proteomes" id="UP000583454">
    <property type="component" value="Unassembled WGS sequence"/>
</dbReference>
<reference evidence="1 2" key="1">
    <citation type="submission" date="2020-08" db="EMBL/GenBank/DDBJ databases">
        <title>Genomic Encyclopedia of Type Strains, Phase IV (KMG-IV): sequencing the most valuable type-strain genomes for metagenomic binning, comparative biology and taxonomic classification.</title>
        <authorList>
            <person name="Goeker M."/>
        </authorList>
    </citation>
    <scope>NUCLEOTIDE SEQUENCE [LARGE SCALE GENOMIC DNA]</scope>
    <source>
        <strain evidence="1 2">DSM 2163</strain>
    </source>
</reference>
<dbReference type="RefSeq" id="WP_183568970.1">
    <property type="nucleotide sequence ID" value="NZ_JACHOP010000007.1"/>
</dbReference>
<comment type="caution">
    <text evidence="1">The sequence shown here is derived from an EMBL/GenBank/DDBJ whole genome shotgun (WGS) entry which is preliminary data.</text>
</comment>
<dbReference type="EMBL" id="JACHOP010000007">
    <property type="protein sequence ID" value="MBB5757416.1"/>
    <property type="molecule type" value="Genomic_DNA"/>
</dbReference>
<accession>A0A840ZIK7</accession>
<name>A0A840ZIK7_9HYPH</name>
<gene>
    <name evidence="1" type="ORF">HNR00_002129</name>
</gene>
<protein>
    <submittedName>
        <fullName evidence="1">Uncharacterized protein (DUF4415 family)</fullName>
    </submittedName>
</protein>
<evidence type="ECO:0000313" key="1">
    <source>
        <dbReference type="EMBL" id="MBB5757416.1"/>
    </source>
</evidence>